<dbReference type="GO" id="GO:0019441">
    <property type="term" value="P:L-tryptophan catabolic process to kynurenine"/>
    <property type="evidence" value="ECO:0007669"/>
    <property type="project" value="TreeGrafter"/>
</dbReference>
<feature type="binding site" evidence="5">
    <location>
        <position position="363"/>
    </location>
    <ligand>
        <name>pyridoxal 5'-phosphate</name>
        <dbReference type="ChEBI" id="CHEBI:597326"/>
    </ligand>
</feature>
<keyword evidence="1 5" id="KW-0963">Cytoplasm</keyword>
<dbReference type="InterPro" id="IPR015424">
    <property type="entry name" value="PyrdxlP-dep_Trfase"/>
</dbReference>
<dbReference type="NCBIfam" id="TIGR01814">
    <property type="entry name" value="kynureninase"/>
    <property type="match status" value="1"/>
</dbReference>
<comment type="subunit">
    <text evidence="5 6">Homodimer.</text>
</comment>
<dbReference type="EMBL" id="VCAU01000091">
    <property type="protein sequence ID" value="KAF9885692.1"/>
    <property type="molecule type" value="Genomic_DNA"/>
</dbReference>
<sequence>MGSLLHLRQIKSGPPLPYKDDIRAFTRAYAEALDSQDPLRTFRDEFIIPSKKDLKRTVLAEDQGMRTYPALVTLYSLPTRSLSINTGVDDSNDPRCIYLCGNSLGLQPRNTRKYVDRYLRAWAIKGVTGHFTPHEDELLPPFVDVDSAGSRLMAPIVGALESEVAVMDTLTTNLHLLMASFYQPTQQRYKIIIEGKAFPSDHYAVESQIKHHNLDPKDAMVLIEPEDPKHPILSTRQILQVIDENASSTAVILLSAIQFYTGQYFDVEKITAHAQSKGIIVGWDCAHAAGNVDLRLHDWNVDFAAWCNYKYINSGPGAMGALFVHERHGQVKSAGPNAEDQSYRPRFSEFLPQAGAAGFQLSNPSVIDMTAVVASLEIFNRTSMNQLRQKSLDLTSYLEHLLLTYPLDTPPEDKPFTIITPSNAAERGAQLSIRLGPGLLDKILEVLEENGIVIDERKPDVIRVAPAPLYNTYAEVFEFCQIFFTACQRAVRAQKDKTGFTPAVFEQRDSWYLGEIIFTEQVSVLNDNETPVRPLEQPN</sequence>
<protein>
    <recommendedName>
        <fullName evidence="5 6">Kynureninase</fullName>
        <ecNumber evidence="5 6">3.7.1.3</ecNumber>
    </recommendedName>
    <alternativeName>
        <fullName evidence="5">Biosynthesis of nicotinic acid protein 5</fullName>
    </alternativeName>
    <alternativeName>
        <fullName evidence="5">L-kynurenine hydrolase</fullName>
    </alternativeName>
</protein>
<organism evidence="7 8">
    <name type="scientific">Aspergillus nanangensis</name>
    <dbReference type="NCBI Taxonomy" id="2582783"/>
    <lineage>
        <taxon>Eukaryota</taxon>
        <taxon>Fungi</taxon>
        <taxon>Dikarya</taxon>
        <taxon>Ascomycota</taxon>
        <taxon>Pezizomycotina</taxon>
        <taxon>Eurotiomycetes</taxon>
        <taxon>Eurotiomycetidae</taxon>
        <taxon>Eurotiales</taxon>
        <taxon>Aspergillaceae</taxon>
        <taxon>Aspergillus</taxon>
        <taxon>Aspergillus subgen. Circumdati</taxon>
    </lineage>
</organism>
<keyword evidence="8" id="KW-1185">Reference proteome</keyword>
<dbReference type="GO" id="GO:0097053">
    <property type="term" value="P:L-kynurenine catabolic process"/>
    <property type="evidence" value="ECO:0007669"/>
    <property type="project" value="UniProtKB-UniRule"/>
</dbReference>
<gene>
    <name evidence="7" type="primary">BNA5_2</name>
    <name evidence="5" type="synonym">BNA5</name>
    <name evidence="7" type="ORF">FE257_012674</name>
</gene>
<dbReference type="GO" id="GO:0030170">
    <property type="term" value="F:pyridoxal phosphate binding"/>
    <property type="evidence" value="ECO:0007669"/>
    <property type="project" value="UniProtKB-UniRule"/>
</dbReference>
<evidence type="ECO:0000313" key="8">
    <source>
        <dbReference type="Proteomes" id="UP001194746"/>
    </source>
</evidence>
<dbReference type="InterPro" id="IPR010111">
    <property type="entry name" value="Kynureninase"/>
</dbReference>
<evidence type="ECO:0000256" key="4">
    <source>
        <dbReference type="ARBA" id="ARBA00022898"/>
    </source>
</evidence>
<feature type="binding site" evidence="5">
    <location>
        <position position="171"/>
    </location>
    <ligand>
        <name>pyridoxal 5'-phosphate</name>
        <dbReference type="ChEBI" id="CHEBI:597326"/>
    </ligand>
</feature>
<reference evidence="7" key="2">
    <citation type="submission" date="2020-02" db="EMBL/GenBank/DDBJ databases">
        <authorList>
            <person name="Gilchrist C.L.M."/>
            <person name="Chooi Y.-H."/>
        </authorList>
    </citation>
    <scope>NUCLEOTIDE SEQUENCE</scope>
    <source>
        <strain evidence="7">MST-FP2251</strain>
    </source>
</reference>
<feature type="binding site" evidence="5">
    <location>
        <position position="287"/>
    </location>
    <ligand>
        <name>pyridoxal 5'-phosphate</name>
        <dbReference type="ChEBI" id="CHEBI:597326"/>
    </ligand>
</feature>
<dbReference type="GO" id="GO:0019805">
    <property type="term" value="P:quinolinate biosynthetic process"/>
    <property type="evidence" value="ECO:0007669"/>
    <property type="project" value="UniProtKB-UniRule"/>
</dbReference>
<comment type="catalytic activity">
    <reaction evidence="5 6">
        <text>L-kynurenine + H2O = anthranilate + L-alanine + H(+)</text>
        <dbReference type="Rhea" id="RHEA:16813"/>
        <dbReference type="ChEBI" id="CHEBI:15377"/>
        <dbReference type="ChEBI" id="CHEBI:15378"/>
        <dbReference type="ChEBI" id="CHEBI:16567"/>
        <dbReference type="ChEBI" id="CHEBI:57959"/>
        <dbReference type="ChEBI" id="CHEBI:57972"/>
        <dbReference type="EC" id="3.7.1.3"/>
    </reaction>
</comment>
<dbReference type="Proteomes" id="UP001194746">
    <property type="component" value="Unassembled WGS sequence"/>
</dbReference>
<feature type="modified residue" description="N6-(pyridoxal phosphate)lysine" evidence="5">
    <location>
        <position position="310"/>
    </location>
</feature>
<comment type="cofactor">
    <cofactor evidence="5 6">
        <name>pyridoxal 5'-phosphate</name>
        <dbReference type="ChEBI" id="CHEBI:597326"/>
    </cofactor>
</comment>
<feature type="binding site" evidence="5">
    <location>
        <position position="309"/>
    </location>
    <ligand>
        <name>pyridoxal 5'-phosphate</name>
        <dbReference type="ChEBI" id="CHEBI:597326"/>
    </ligand>
</feature>
<feature type="binding site" evidence="5">
    <location>
        <position position="170"/>
    </location>
    <ligand>
        <name>pyridoxal 5'-phosphate</name>
        <dbReference type="ChEBI" id="CHEBI:597326"/>
    </ligand>
</feature>
<keyword evidence="3 5" id="KW-0378">Hydrolase</keyword>
<dbReference type="HAMAP" id="MF_01970">
    <property type="entry name" value="Kynureninase"/>
    <property type="match status" value="1"/>
</dbReference>
<dbReference type="Gene3D" id="3.40.640.10">
    <property type="entry name" value="Type I PLP-dependent aspartate aminotransferase-like (Major domain)"/>
    <property type="match status" value="1"/>
</dbReference>
<keyword evidence="2 5" id="KW-0662">Pyridine nucleotide biosynthesis</keyword>
<comment type="catalytic activity">
    <reaction evidence="6">
        <text>3-hydroxy-L-kynurenine + H2O = 3-hydroxyanthranilate + L-alanine + H(+)</text>
        <dbReference type="Rhea" id="RHEA:25143"/>
        <dbReference type="ChEBI" id="CHEBI:15377"/>
        <dbReference type="ChEBI" id="CHEBI:15378"/>
        <dbReference type="ChEBI" id="CHEBI:36559"/>
        <dbReference type="ChEBI" id="CHEBI:57972"/>
        <dbReference type="ChEBI" id="CHEBI:58125"/>
        <dbReference type="EC" id="3.7.1.3"/>
    </reaction>
</comment>
<evidence type="ECO:0000256" key="5">
    <source>
        <dbReference type="HAMAP-Rule" id="MF_03017"/>
    </source>
</evidence>
<accession>A0AAD4CHD5</accession>
<evidence type="ECO:0000256" key="6">
    <source>
        <dbReference type="PIRNR" id="PIRNR038800"/>
    </source>
</evidence>
<comment type="pathway">
    <text evidence="5 6">Cofactor biosynthesis; NAD(+) biosynthesis; quinolinate from L-kynurenine: step 2/3.</text>
</comment>
<dbReference type="SUPFAM" id="SSF53383">
    <property type="entry name" value="PLP-dependent transferases"/>
    <property type="match status" value="1"/>
</dbReference>
<dbReference type="InterPro" id="IPR015422">
    <property type="entry name" value="PyrdxlP-dep_Trfase_small"/>
</dbReference>
<dbReference type="GO" id="GO:0005737">
    <property type="term" value="C:cytoplasm"/>
    <property type="evidence" value="ECO:0007669"/>
    <property type="project" value="UniProtKB-SubCell"/>
</dbReference>
<name>A0AAD4CHD5_ASPNN</name>
<comment type="function">
    <text evidence="5 6">Catalyzes the cleavage of L-kynurenine (L-Kyn) and L-3-hydroxykynurenine (L-3OHKyn) into anthranilic acid (AA) and 3-hydroxyanthranilic acid (3-OHAA), respectively.</text>
</comment>
<dbReference type="Pfam" id="PF22580">
    <property type="entry name" value="KYNU_C"/>
    <property type="match status" value="1"/>
</dbReference>
<comment type="similarity">
    <text evidence="5 6">Belongs to the kynureninase family.</text>
</comment>
<dbReference type="GO" id="GO:0034354">
    <property type="term" value="P:'de novo' NAD+ biosynthetic process from L-tryptophan"/>
    <property type="evidence" value="ECO:0007669"/>
    <property type="project" value="UniProtKB-UniRule"/>
</dbReference>
<dbReference type="GO" id="GO:0043420">
    <property type="term" value="P:anthranilate metabolic process"/>
    <property type="evidence" value="ECO:0007669"/>
    <property type="project" value="UniProtKB-UniRule"/>
</dbReference>
<dbReference type="PANTHER" id="PTHR14084">
    <property type="entry name" value="KYNURENINASE"/>
    <property type="match status" value="1"/>
</dbReference>
<keyword evidence="4 5" id="KW-0663">Pyridoxal phosphate</keyword>
<dbReference type="AlphaFoldDB" id="A0AAD4CHD5"/>
<comment type="caution">
    <text evidence="7">The sequence shown here is derived from an EMBL/GenBank/DDBJ whole genome shotgun (WGS) entry which is preliminary data.</text>
</comment>
<reference evidence="7" key="1">
    <citation type="journal article" date="2019" name="Beilstein J. Org. Chem.">
        <title>Nanangenines: drimane sesquiterpenoids as the dominant metabolite cohort of a novel Australian fungus, Aspergillus nanangensis.</title>
        <authorList>
            <person name="Lacey H.J."/>
            <person name="Gilchrist C.L.M."/>
            <person name="Crombie A."/>
            <person name="Kalaitzis J.A."/>
            <person name="Vuong D."/>
            <person name="Rutledge P.J."/>
            <person name="Turner P."/>
            <person name="Pitt J.I."/>
            <person name="Lacey E."/>
            <person name="Chooi Y.H."/>
            <person name="Piggott A.M."/>
        </authorList>
    </citation>
    <scope>NUCLEOTIDE SEQUENCE</scope>
    <source>
        <strain evidence="7">MST-FP2251</strain>
    </source>
</reference>
<evidence type="ECO:0000256" key="1">
    <source>
        <dbReference type="ARBA" id="ARBA00022490"/>
    </source>
</evidence>
<feature type="binding site" evidence="5">
    <location>
        <begin position="198"/>
        <end position="201"/>
    </location>
    <ligand>
        <name>pyridoxal 5'-phosphate</name>
        <dbReference type="ChEBI" id="CHEBI:597326"/>
    </ligand>
</feature>
<comment type="subcellular location">
    <subcellularLocation>
        <location evidence="5 6">Cytoplasm</location>
    </subcellularLocation>
</comment>
<feature type="binding site" evidence="5">
    <location>
        <position position="255"/>
    </location>
    <ligand>
        <name>pyridoxal 5'-phosphate</name>
        <dbReference type="ChEBI" id="CHEBI:597326"/>
    </ligand>
</feature>
<dbReference type="InterPro" id="IPR015421">
    <property type="entry name" value="PyrdxlP-dep_Trfase_major"/>
</dbReference>
<comment type="pathway">
    <text evidence="5 6">Amino-acid degradation; L-kynurenine degradation; L-alanine and anthranilate from L-kynurenine: step 1/1.</text>
</comment>
<comment type="caution">
    <text evidence="5">Lacks conserved residue(s) required for the propagation of feature annotation.</text>
</comment>
<proteinExistence type="inferred from homology"/>
<evidence type="ECO:0000256" key="3">
    <source>
        <dbReference type="ARBA" id="ARBA00022801"/>
    </source>
</evidence>
<feature type="binding site" evidence="5">
    <location>
        <position position="284"/>
    </location>
    <ligand>
        <name>pyridoxal 5'-phosphate</name>
        <dbReference type="ChEBI" id="CHEBI:597326"/>
    </ligand>
</feature>
<dbReference type="GO" id="GO:0030429">
    <property type="term" value="F:kynureninase activity"/>
    <property type="evidence" value="ECO:0007669"/>
    <property type="project" value="UniProtKB-UniRule"/>
</dbReference>
<dbReference type="EC" id="3.7.1.3" evidence="5 6"/>
<dbReference type="PIRSF" id="PIRSF038800">
    <property type="entry name" value="KYNU"/>
    <property type="match status" value="1"/>
</dbReference>
<evidence type="ECO:0000256" key="2">
    <source>
        <dbReference type="ARBA" id="ARBA00022642"/>
    </source>
</evidence>
<dbReference type="Gene3D" id="3.90.1150.10">
    <property type="entry name" value="Aspartate Aminotransferase, domain 1"/>
    <property type="match status" value="1"/>
</dbReference>
<dbReference type="PANTHER" id="PTHR14084:SF0">
    <property type="entry name" value="KYNURENINASE"/>
    <property type="match status" value="1"/>
</dbReference>
<evidence type="ECO:0000313" key="7">
    <source>
        <dbReference type="EMBL" id="KAF9885692.1"/>
    </source>
</evidence>
<dbReference type="FunFam" id="3.40.640.10:FF:000031">
    <property type="entry name" value="Kynureninase"/>
    <property type="match status" value="1"/>
</dbReference>